<dbReference type="Gene3D" id="1.25.40.10">
    <property type="entry name" value="Tetratricopeptide repeat domain"/>
    <property type="match status" value="1"/>
</dbReference>
<evidence type="ECO:0000256" key="4">
    <source>
        <dbReference type="ARBA" id="ARBA00023163"/>
    </source>
</evidence>
<dbReference type="CDD" id="cd00383">
    <property type="entry name" value="trans_reg_C"/>
    <property type="match status" value="1"/>
</dbReference>
<evidence type="ECO:0000256" key="5">
    <source>
        <dbReference type="PROSITE-ProRule" id="PRU01091"/>
    </source>
</evidence>
<dbReference type="Pfam" id="PF00486">
    <property type="entry name" value="Trans_reg_C"/>
    <property type="match status" value="1"/>
</dbReference>
<dbReference type="AlphaFoldDB" id="A0A561VG79"/>
<dbReference type="Pfam" id="PF12836">
    <property type="entry name" value="HHH_3"/>
    <property type="match status" value="1"/>
</dbReference>
<dbReference type="EMBL" id="VIWY01000007">
    <property type="protein sequence ID" value="TWG10613.1"/>
    <property type="molecule type" value="Genomic_DNA"/>
</dbReference>
<keyword evidence="3 5" id="KW-0238">DNA-binding</keyword>
<dbReference type="SMART" id="SM01043">
    <property type="entry name" value="BTAD"/>
    <property type="match status" value="1"/>
</dbReference>
<evidence type="ECO:0000256" key="1">
    <source>
        <dbReference type="ARBA" id="ARBA00005820"/>
    </source>
</evidence>
<dbReference type="InterPro" id="IPR001867">
    <property type="entry name" value="OmpR/PhoB-type_DNA-bd"/>
</dbReference>
<keyword evidence="2" id="KW-0805">Transcription regulation</keyword>
<dbReference type="InterPro" id="IPR005158">
    <property type="entry name" value="BTAD"/>
</dbReference>
<feature type="compositionally biased region" description="Pro residues" evidence="6">
    <location>
        <begin position="266"/>
        <end position="279"/>
    </location>
</feature>
<proteinExistence type="inferred from homology"/>
<dbReference type="GO" id="GO:0000160">
    <property type="term" value="P:phosphorelay signal transduction system"/>
    <property type="evidence" value="ECO:0007669"/>
    <property type="project" value="InterPro"/>
</dbReference>
<evidence type="ECO:0000313" key="10">
    <source>
        <dbReference type="Proteomes" id="UP000320239"/>
    </source>
</evidence>
<evidence type="ECO:0000259" key="8">
    <source>
        <dbReference type="PROSITE" id="PS51755"/>
    </source>
</evidence>
<keyword evidence="7" id="KW-1133">Transmembrane helix</keyword>
<reference evidence="9 10" key="1">
    <citation type="submission" date="2019-06" db="EMBL/GenBank/DDBJ databases">
        <title>Sequencing the genomes of 1000 actinobacteria strains.</title>
        <authorList>
            <person name="Klenk H.-P."/>
        </authorList>
    </citation>
    <scope>NUCLEOTIDE SEQUENCE [LARGE SCALE GENOMIC DNA]</scope>
    <source>
        <strain evidence="9 10">DSM 43866</strain>
    </source>
</reference>
<accession>A0A561VG79</accession>
<dbReference type="PANTHER" id="PTHR35807:SF1">
    <property type="entry name" value="TRANSCRIPTIONAL REGULATOR REDD"/>
    <property type="match status" value="1"/>
</dbReference>
<evidence type="ECO:0000256" key="2">
    <source>
        <dbReference type="ARBA" id="ARBA00023015"/>
    </source>
</evidence>
<dbReference type="Gene3D" id="1.10.10.10">
    <property type="entry name" value="Winged helix-like DNA-binding domain superfamily/Winged helix DNA-binding domain"/>
    <property type="match status" value="1"/>
</dbReference>
<evidence type="ECO:0000256" key="6">
    <source>
        <dbReference type="SAM" id="MobiDB-lite"/>
    </source>
</evidence>
<dbReference type="SUPFAM" id="SSF48452">
    <property type="entry name" value="TPR-like"/>
    <property type="match status" value="1"/>
</dbReference>
<protein>
    <submittedName>
        <fullName evidence="9">DNA-binding SARP family transcriptional activator</fullName>
    </submittedName>
</protein>
<organism evidence="9 10">
    <name type="scientific">Actinoplanes teichomyceticus</name>
    <dbReference type="NCBI Taxonomy" id="1867"/>
    <lineage>
        <taxon>Bacteria</taxon>
        <taxon>Bacillati</taxon>
        <taxon>Actinomycetota</taxon>
        <taxon>Actinomycetes</taxon>
        <taxon>Micromonosporales</taxon>
        <taxon>Micromonosporaceae</taxon>
        <taxon>Actinoplanes</taxon>
    </lineage>
</organism>
<keyword evidence="10" id="KW-1185">Reference proteome</keyword>
<dbReference type="Gene3D" id="1.10.150.320">
    <property type="entry name" value="Photosystem II 12 kDa extrinsic protein"/>
    <property type="match status" value="1"/>
</dbReference>
<keyword evidence="7" id="KW-0812">Transmembrane</keyword>
<evidence type="ECO:0000313" key="9">
    <source>
        <dbReference type="EMBL" id="TWG10613.1"/>
    </source>
</evidence>
<feature type="DNA-binding region" description="OmpR/PhoB-type" evidence="5">
    <location>
        <begin position="1"/>
        <end position="93"/>
    </location>
</feature>
<feature type="compositionally biased region" description="Pro residues" evidence="6">
    <location>
        <begin position="248"/>
        <end position="258"/>
    </location>
</feature>
<feature type="transmembrane region" description="Helical" evidence="7">
    <location>
        <begin position="407"/>
        <end position="429"/>
    </location>
</feature>
<evidence type="ECO:0000256" key="3">
    <source>
        <dbReference type="ARBA" id="ARBA00023125"/>
    </source>
</evidence>
<dbReference type="InterPro" id="IPR036388">
    <property type="entry name" value="WH-like_DNA-bd_sf"/>
</dbReference>
<dbReference type="GO" id="GO:0006355">
    <property type="term" value="P:regulation of DNA-templated transcription"/>
    <property type="evidence" value="ECO:0007669"/>
    <property type="project" value="InterPro"/>
</dbReference>
<dbReference type="SUPFAM" id="SSF81585">
    <property type="entry name" value="PsbU/PolX domain-like"/>
    <property type="match status" value="1"/>
</dbReference>
<dbReference type="PROSITE" id="PS51755">
    <property type="entry name" value="OMPR_PHOB"/>
    <property type="match status" value="1"/>
</dbReference>
<feature type="region of interest" description="Disordered" evidence="6">
    <location>
        <begin position="246"/>
        <end position="317"/>
    </location>
</feature>
<dbReference type="CDD" id="cd15831">
    <property type="entry name" value="BTAD"/>
    <property type="match status" value="1"/>
</dbReference>
<dbReference type="GO" id="GO:0003677">
    <property type="term" value="F:DNA binding"/>
    <property type="evidence" value="ECO:0007669"/>
    <property type="project" value="UniProtKB-UniRule"/>
</dbReference>
<gene>
    <name evidence="9" type="ORF">FHX34_107105</name>
</gene>
<feature type="domain" description="OmpR/PhoB-type" evidence="8">
    <location>
        <begin position="1"/>
        <end position="93"/>
    </location>
</feature>
<dbReference type="InterPro" id="IPR016032">
    <property type="entry name" value="Sig_transdc_resp-reg_C-effctor"/>
</dbReference>
<comment type="similarity">
    <text evidence="1">Belongs to the AfsR/DnrI/RedD regulatory family.</text>
</comment>
<dbReference type="InterPro" id="IPR011990">
    <property type="entry name" value="TPR-like_helical_dom_sf"/>
</dbReference>
<comment type="caution">
    <text evidence="9">The sequence shown here is derived from an EMBL/GenBank/DDBJ whole genome shotgun (WGS) entry which is preliminary data.</text>
</comment>
<name>A0A561VG79_ACTTI</name>
<dbReference type="Pfam" id="PF03704">
    <property type="entry name" value="BTAD"/>
    <property type="match status" value="1"/>
</dbReference>
<feature type="compositionally biased region" description="Pro residues" evidence="6">
    <location>
        <begin position="308"/>
        <end position="317"/>
    </location>
</feature>
<feature type="transmembrane region" description="Helical" evidence="7">
    <location>
        <begin position="372"/>
        <end position="391"/>
    </location>
</feature>
<dbReference type="InterPro" id="IPR051677">
    <property type="entry name" value="AfsR-DnrI-RedD_regulator"/>
</dbReference>
<sequence length="545" mass="58278">MEPEPRFEILGALRAFRGADPIDLGPAKQRAVLAVLLLHPGRAVPTHRIVDAVWGEDPPENGTNVVQKYVAGLRRALGRERLTLTGGGYLLCTDPHAVDAEVFRAEIARAVAEHRAGRNEPAAGIVADALALWHGDALDGLTGPLFDTARARLAEDRAGAWELWAQLGLARDDPGLVPELTRLTGEFPLREGLRAQLMIALYRAGRQAEALAVFRDAREYFLDELGAEPGERMQQVHRRILRGELEQPAPPHPAPPAPRTGHPAAPGSPAPPHPAPPAPRTGHPAAPGSPAPPHPAPPAPRTGHPAAPGSPAPPHPLWPIEPLPTAMLRPGHGRIPWLQVVAAAALPLFTCGFAGWVYFVYAAVQRGRRRHLLVAALYAALAVFVVVMFAVDPTPVESETTSAAEDIAVLSMLLLWPASAVHGAILAAHPGDTRSARARRDLARRFAGVHPAGAVQAGIGRPDLLRFFDDGGLVDLNHAPAQELARLPGMTPFEAHRIALDRYQNGPYRQPADLATRGLLAPAKLRRIESWLLCLPPGQQPAPAG</sequence>
<feature type="compositionally biased region" description="Pro residues" evidence="6">
    <location>
        <begin position="287"/>
        <end position="300"/>
    </location>
</feature>
<dbReference type="SUPFAM" id="SSF46894">
    <property type="entry name" value="C-terminal effector domain of the bipartite response regulators"/>
    <property type="match status" value="1"/>
</dbReference>
<keyword evidence="4" id="KW-0804">Transcription</keyword>
<evidence type="ECO:0000256" key="7">
    <source>
        <dbReference type="SAM" id="Phobius"/>
    </source>
</evidence>
<dbReference type="SMART" id="SM00862">
    <property type="entry name" value="Trans_reg_C"/>
    <property type="match status" value="1"/>
</dbReference>
<dbReference type="PANTHER" id="PTHR35807">
    <property type="entry name" value="TRANSCRIPTIONAL REGULATOR REDD-RELATED"/>
    <property type="match status" value="1"/>
</dbReference>
<dbReference type="Proteomes" id="UP000320239">
    <property type="component" value="Unassembled WGS sequence"/>
</dbReference>
<keyword evidence="7" id="KW-0472">Membrane</keyword>
<feature type="transmembrane region" description="Helical" evidence="7">
    <location>
        <begin position="337"/>
        <end position="360"/>
    </location>
</feature>